<reference evidence="1 2" key="1">
    <citation type="submission" date="2023-07" db="EMBL/GenBank/DDBJ databases">
        <title>The novel representative of Negativicutes class, Anaeroselena agilis gen. nov. sp. nov.</title>
        <authorList>
            <person name="Prokofeva M.I."/>
            <person name="Elcheninov A.G."/>
            <person name="Klyukina A."/>
            <person name="Kublanov I.V."/>
            <person name="Frolov E.N."/>
            <person name="Podosokorskaya O.A."/>
        </authorList>
    </citation>
    <scope>NUCLEOTIDE SEQUENCE [LARGE SCALE GENOMIC DNA]</scope>
    <source>
        <strain evidence="1 2">4137-cl</strain>
    </source>
</reference>
<evidence type="ECO:0000313" key="1">
    <source>
        <dbReference type="EMBL" id="MDT8901483.1"/>
    </source>
</evidence>
<evidence type="ECO:0000313" key="2">
    <source>
        <dbReference type="Proteomes" id="UP001254848"/>
    </source>
</evidence>
<protein>
    <submittedName>
        <fullName evidence="1">Uncharacterized protein</fullName>
    </submittedName>
</protein>
<comment type="caution">
    <text evidence="1">The sequence shown here is derived from an EMBL/GenBank/DDBJ whole genome shotgun (WGS) entry which is preliminary data.</text>
</comment>
<dbReference type="EMBL" id="JAUOZS010000001">
    <property type="protein sequence ID" value="MDT8901483.1"/>
    <property type="molecule type" value="Genomic_DNA"/>
</dbReference>
<dbReference type="RefSeq" id="WP_413779994.1">
    <property type="nucleotide sequence ID" value="NZ_JAUOZS010000001.1"/>
</dbReference>
<keyword evidence="2" id="KW-1185">Reference proteome</keyword>
<proteinExistence type="predicted"/>
<organism evidence="1 2">
    <name type="scientific">Anaeroselena agilis</name>
    <dbReference type="NCBI Taxonomy" id="3063788"/>
    <lineage>
        <taxon>Bacteria</taxon>
        <taxon>Bacillati</taxon>
        <taxon>Bacillota</taxon>
        <taxon>Negativicutes</taxon>
        <taxon>Acetonemataceae</taxon>
        <taxon>Anaeroselena</taxon>
    </lineage>
</organism>
<gene>
    <name evidence="1" type="ORF">Q4T40_09545</name>
</gene>
<name>A0ABU3NXE6_9FIRM</name>
<sequence length="165" mass="18013">MKVFQFAAVLEAQIRQEVELVMAQSTPELQAAVTAVGTFQAGIELLVDRAQYVDVDSGRYPEVNAAGLLGPDSVWQEALAGLGTSRESTVVGLASLWFLIVLTEKSGQYYQQAALNSAHPATRLFFSSMAEVKGMLRRRLDGLLRQLYNAAWTEVGFAPFVLGKD</sequence>
<accession>A0ABU3NXE6</accession>
<dbReference type="Proteomes" id="UP001254848">
    <property type="component" value="Unassembled WGS sequence"/>
</dbReference>